<name>M8C5C3_AEGTA</name>
<sequence>MDLARKTDHILKNHSGIGVKALKLEICDFPFFNTSCDLDRWLHIAVKPGIEELDLQLIESHAALCREKSHAALCRKISQKSHATVYNFPCSLLDGSGKSIQQLYLNNCALRPTVALGRLRSLTSLNFFYVRITENELRCLFSSSIALEKLTLRSCDELFFLEIPSLLQRLSHLVVEDCRNLEVIKSKAPHLYSFGYRGTLVRLSLGDSLQNLYIDASDQDVVHHACADLLHVVPNLEALEIYSYHPMDTLVVPGKFLHLQRLCIGFFTTDYDYLSLVSLLDACPSLETFVLSVEPDRVRQETVLGNSSHNLIQMPGHMHRNIKDVHIIGFCSANSMVELTCHILENVKSLEYLTLSTSGDDEILCSKSENDGLVTSSVAKRKGSPCSLHDDNSGSVKKSRYSGPPLPEDIWHHIYSLLPLRDAARVACVSHTFKSYWRHFPNLSLTRETLGLNVGVDGLSCRCEIAMDLARKTDHILKNHSGIGVKAFKLEICGFPFFNNSCDLDRGLHIAAKPGIEELDLKLLSTYVALCPKKSHATICRKISEAAFCRKKSHTNMYNFPCSLLDGSGKSIQQLHLNSCALRPTTGLGRLRSLTSLEFFRVHITEDELRCLFSSSIALEKPVLRSCNELSFLEIPSLLQRLNHLFVMDCGNLEMIKSKAPNLYIFHYGGTLIPLSLGDSLQNLCIDALLGRQDVVHYPWADLLRMVPHLEDLEISSYCARDTLVVPGKFLHLQCLCIGAFNPDYDYLSLVSFLDACPSLETFILSVDAGRVRQESVLGESSHDLRQMPGHVHRNIKDVVIIGFCSAKSMVELTCHMLENAKSLEYLTLNTSSNPEILCSDSENGRCLPMSKHMRMEARKALLAVERFILGKVPYSVELEVVKPCSRCNSLEI</sequence>
<evidence type="ECO:0000313" key="1">
    <source>
        <dbReference type="EnsemblPlants" id="EMT29464"/>
    </source>
</evidence>
<reference evidence="1" key="1">
    <citation type="submission" date="2015-06" db="UniProtKB">
        <authorList>
            <consortium name="EnsemblPlants"/>
        </authorList>
    </citation>
    <scope>IDENTIFICATION</scope>
</reference>
<dbReference type="PANTHER" id="PTHR34145:SF36">
    <property type="entry name" value="F-BOX DOMAIN-CONTAINING PROTEIN"/>
    <property type="match status" value="1"/>
</dbReference>
<dbReference type="AlphaFoldDB" id="M8C5C3"/>
<dbReference type="InterPro" id="IPR036047">
    <property type="entry name" value="F-box-like_dom_sf"/>
</dbReference>
<dbReference type="SUPFAM" id="SSF81383">
    <property type="entry name" value="F-box domain"/>
    <property type="match status" value="1"/>
</dbReference>
<dbReference type="EnsemblPlants" id="EMT29464">
    <property type="protein sequence ID" value="EMT29464"/>
    <property type="gene ID" value="F775_33050"/>
</dbReference>
<dbReference type="SUPFAM" id="SSF52047">
    <property type="entry name" value="RNI-like"/>
    <property type="match status" value="2"/>
</dbReference>
<dbReference type="PANTHER" id="PTHR34145">
    <property type="entry name" value="OS02G0105600 PROTEIN"/>
    <property type="match status" value="1"/>
</dbReference>
<dbReference type="InterPro" id="IPR001810">
    <property type="entry name" value="F-box_dom"/>
</dbReference>
<dbReference type="InterPro" id="IPR055357">
    <property type="entry name" value="LRR_At1g61320_AtMIF1"/>
</dbReference>
<accession>M8C5C3</accession>
<dbReference type="Gene3D" id="3.80.10.10">
    <property type="entry name" value="Ribonuclease Inhibitor"/>
    <property type="match status" value="2"/>
</dbReference>
<dbReference type="Pfam" id="PF00646">
    <property type="entry name" value="F-box"/>
    <property type="match status" value="1"/>
</dbReference>
<dbReference type="InterPro" id="IPR032675">
    <property type="entry name" value="LRR_dom_sf"/>
</dbReference>
<dbReference type="Pfam" id="PF23622">
    <property type="entry name" value="LRR_At1g61320_AtMIF1"/>
    <property type="match status" value="3"/>
</dbReference>
<dbReference type="InterPro" id="IPR053772">
    <property type="entry name" value="At1g61320/At1g61330-like"/>
</dbReference>
<dbReference type="SMART" id="SM00256">
    <property type="entry name" value="FBOX"/>
    <property type="match status" value="1"/>
</dbReference>
<proteinExistence type="predicted"/>
<organism evidence="1">
    <name type="scientific">Aegilops tauschii</name>
    <name type="common">Tausch's goatgrass</name>
    <name type="synonym">Aegilops squarrosa</name>
    <dbReference type="NCBI Taxonomy" id="37682"/>
    <lineage>
        <taxon>Eukaryota</taxon>
        <taxon>Viridiplantae</taxon>
        <taxon>Streptophyta</taxon>
        <taxon>Embryophyta</taxon>
        <taxon>Tracheophyta</taxon>
        <taxon>Spermatophyta</taxon>
        <taxon>Magnoliopsida</taxon>
        <taxon>Liliopsida</taxon>
        <taxon>Poales</taxon>
        <taxon>Poaceae</taxon>
        <taxon>BOP clade</taxon>
        <taxon>Pooideae</taxon>
        <taxon>Triticodae</taxon>
        <taxon>Triticeae</taxon>
        <taxon>Triticinae</taxon>
        <taxon>Aegilops</taxon>
    </lineage>
</organism>
<protein>
    <submittedName>
        <fullName evidence="1">Uncharacterized protein</fullName>
    </submittedName>
</protein>